<protein>
    <submittedName>
        <fullName evidence="2">Uncharacterized protein</fullName>
    </submittedName>
</protein>
<feature type="compositionally biased region" description="Acidic residues" evidence="1">
    <location>
        <begin position="133"/>
        <end position="144"/>
    </location>
</feature>
<comment type="caution">
    <text evidence="2">The sequence shown here is derived from an EMBL/GenBank/DDBJ whole genome shotgun (WGS) entry which is preliminary data.</text>
</comment>
<feature type="region of interest" description="Disordered" evidence="1">
    <location>
        <begin position="457"/>
        <end position="530"/>
    </location>
</feature>
<feature type="compositionally biased region" description="Polar residues" evidence="1">
    <location>
        <begin position="710"/>
        <end position="725"/>
    </location>
</feature>
<dbReference type="Proteomes" id="UP000800235">
    <property type="component" value="Unassembled WGS sequence"/>
</dbReference>
<feature type="compositionally biased region" description="Low complexity" evidence="1">
    <location>
        <begin position="648"/>
        <end position="659"/>
    </location>
</feature>
<organism evidence="2 3">
    <name type="scientific">Tothia fuscella</name>
    <dbReference type="NCBI Taxonomy" id="1048955"/>
    <lineage>
        <taxon>Eukaryota</taxon>
        <taxon>Fungi</taxon>
        <taxon>Dikarya</taxon>
        <taxon>Ascomycota</taxon>
        <taxon>Pezizomycotina</taxon>
        <taxon>Dothideomycetes</taxon>
        <taxon>Pleosporomycetidae</taxon>
        <taxon>Venturiales</taxon>
        <taxon>Cylindrosympodiaceae</taxon>
        <taxon>Tothia</taxon>
    </lineage>
</organism>
<feature type="region of interest" description="Disordered" evidence="1">
    <location>
        <begin position="125"/>
        <end position="147"/>
    </location>
</feature>
<name>A0A9P4NU89_9PEZI</name>
<keyword evidence="3" id="KW-1185">Reference proteome</keyword>
<gene>
    <name evidence="2" type="ORF">EJ08DRAFT_189124</name>
</gene>
<dbReference type="InterPro" id="IPR022124">
    <property type="entry name" value="DUF3659"/>
</dbReference>
<feature type="compositionally biased region" description="Basic and acidic residues" evidence="1">
    <location>
        <begin position="489"/>
        <end position="499"/>
    </location>
</feature>
<dbReference type="EMBL" id="MU007032">
    <property type="protein sequence ID" value="KAF2431463.1"/>
    <property type="molecule type" value="Genomic_DNA"/>
</dbReference>
<evidence type="ECO:0000256" key="1">
    <source>
        <dbReference type="SAM" id="MobiDB-lite"/>
    </source>
</evidence>
<evidence type="ECO:0000313" key="2">
    <source>
        <dbReference type="EMBL" id="KAF2431463.1"/>
    </source>
</evidence>
<reference evidence="2" key="1">
    <citation type="journal article" date="2020" name="Stud. Mycol.">
        <title>101 Dothideomycetes genomes: a test case for predicting lifestyles and emergence of pathogens.</title>
        <authorList>
            <person name="Haridas S."/>
            <person name="Albert R."/>
            <person name="Binder M."/>
            <person name="Bloem J."/>
            <person name="Labutti K."/>
            <person name="Salamov A."/>
            <person name="Andreopoulos B."/>
            <person name="Baker S."/>
            <person name="Barry K."/>
            <person name="Bills G."/>
            <person name="Bluhm B."/>
            <person name="Cannon C."/>
            <person name="Castanera R."/>
            <person name="Culley D."/>
            <person name="Daum C."/>
            <person name="Ezra D."/>
            <person name="Gonzalez J."/>
            <person name="Henrissat B."/>
            <person name="Kuo A."/>
            <person name="Liang C."/>
            <person name="Lipzen A."/>
            <person name="Lutzoni F."/>
            <person name="Magnuson J."/>
            <person name="Mondo S."/>
            <person name="Nolan M."/>
            <person name="Ohm R."/>
            <person name="Pangilinan J."/>
            <person name="Park H.-J."/>
            <person name="Ramirez L."/>
            <person name="Alfaro M."/>
            <person name="Sun H."/>
            <person name="Tritt A."/>
            <person name="Yoshinaga Y."/>
            <person name="Zwiers L.-H."/>
            <person name="Turgeon B."/>
            <person name="Goodwin S."/>
            <person name="Spatafora J."/>
            <person name="Crous P."/>
            <person name="Grigoriev I."/>
        </authorList>
    </citation>
    <scope>NUCLEOTIDE SEQUENCE</scope>
    <source>
        <strain evidence="2">CBS 130266</strain>
    </source>
</reference>
<evidence type="ECO:0000313" key="3">
    <source>
        <dbReference type="Proteomes" id="UP000800235"/>
    </source>
</evidence>
<sequence>MAKVDAVKITLHMLLSIIQIAVTVNTGSKKSRKKKPSFHKDLERYHRYLAESFAEATRQAVRELRAQQLHVNRALEANQELLEFRHFKEPFDQTAAWLYCRTLAPAVEPFPDAYREQRTGYAKTVATQRGDDVASESEMGDEDGMPQAHSDFYTNEIPERISDDVADELYLTKNLGHKVVDELLGTWTTLSEHQILENGKSSEAQKVEGYQKTIDKVIGACLKEDHSLGQSWHHSTVDTIDGEGAAIGSERKEVDKSNNRSKRIALPELDGCVVQPSGEIHDDKSLVIGRLTEGDAKRLSKKRAKCDREGNVVLHSKVVGKVTATKKNRQQAPFPKTSLPPAPEVSEIAPPTSSSALQERNLTIEEDESPPAPLLVNNESHAAANDVTFNQENIRNSISGEKHTVVDLASHPTQDSNLPNGKTESQDYQRPLGKFPSLLSAKDKPFSSFNFDFGARPADLSSNEKNCENERSENILPALGKSTPTFEETILHEDSRVEGAEGTLPDQTATEQPYGGTKEEDRAGPDLKNLGKISKGILSLSNIDEQELERKTFTATKPNQQVSSAHAMEPINEPTGAKAPKSMMEPIKTSEKADANPAAAGTKPKSVSFNGRPDWRDFPPVPYGFDAATHMPPKSAGQTSHVLGPHTDASPSDSSSMDRSSSDKSEQQATLNQNQNPRPHSMNSASNTRSEKKSSAYRSSTRAIPAPSSVEPSVSMRKTASNYGSDSDLRPSYAGDNNSFGFNPYNAMMPYQAYGGYPPQQDYYSYPPSQYNDTSRTISKASASSDAKLLQLEEMLRGQEQRMRL</sequence>
<feature type="region of interest" description="Disordered" evidence="1">
    <location>
        <begin position="325"/>
        <end position="351"/>
    </location>
</feature>
<dbReference type="Pfam" id="PF12396">
    <property type="entry name" value="DUF3659"/>
    <property type="match status" value="1"/>
</dbReference>
<dbReference type="AlphaFoldDB" id="A0A9P4NU89"/>
<feature type="compositionally biased region" description="Polar residues" evidence="1">
    <location>
        <begin position="667"/>
        <end position="688"/>
    </location>
</feature>
<proteinExistence type="predicted"/>
<feature type="region of interest" description="Disordered" evidence="1">
    <location>
        <begin position="554"/>
        <end position="736"/>
    </location>
</feature>
<feature type="compositionally biased region" description="Polar residues" evidence="1">
    <location>
        <begin position="554"/>
        <end position="564"/>
    </location>
</feature>
<accession>A0A9P4NU89</accession>
<feature type="region of interest" description="Disordered" evidence="1">
    <location>
        <begin position="764"/>
        <end position="784"/>
    </location>
</feature>